<dbReference type="InterPro" id="IPR011856">
    <property type="entry name" value="tRNA_endonuc-like_dom_sf"/>
</dbReference>
<comment type="caution">
    <text evidence="3">The sequence shown here is derived from an EMBL/GenBank/DDBJ whole genome shotgun (WGS) entry which is preliminary data.</text>
</comment>
<dbReference type="CDD" id="cd22362">
    <property type="entry name" value="TnsA_endonuclease-like"/>
    <property type="match status" value="1"/>
</dbReference>
<keyword evidence="4" id="KW-1185">Reference proteome</keyword>
<keyword evidence="3" id="KW-0540">Nuclease</keyword>
<keyword evidence="3" id="KW-0378">Hydrolase</keyword>
<feature type="domain" description="TnsA endonuclease C-terminal" evidence="1">
    <location>
        <begin position="170"/>
        <end position="254"/>
    </location>
</feature>
<accession>A0A431V9M4</accession>
<evidence type="ECO:0000259" key="2">
    <source>
        <dbReference type="Pfam" id="PF08722"/>
    </source>
</evidence>
<keyword evidence="3" id="KW-0255">Endonuclease</keyword>
<dbReference type="InterPro" id="IPR014833">
    <property type="entry name" value="TnsA_N"/>
</dbReference>
<evidence type="ECO:0000259" key="1">
    <source>
        <dbReference type="Pfam" id="PF08721"/>
    </source>
</evidence>
<dbReference type="OrthoDB" id="5291587at2"/>
<name>A0A431V9M4_9PROT</name>
<sequence length="279" mass="31671">MARKRYSFDEDKIARFQKEGRGEGTGASYKPWLTIQDVPSTGRSHRLRGWTTGRIHHLLSDIECGLFYLFDWSESVRDIREQFPLDRPTTQRIAEQLGIKHSVDIATKTPLVMTTDIVVDVVREGRFVTLARAVKPADQLDKPRTIEKLEIERRYWSERGVDWGIVTERDIPTTIIRNVAWVHNFRSLDDLSQPHPGYLAEKAALVVREVEGWPADQPLRHFCGAMDTHLAMPPGTCLMLIRHLLATKAITCNMSEPLDDTASLQRFRAVSSGLGRAAG</sequence>
<dbReference type="Gene3D" id="3.40.1350.10">
    <property type="match status" value="1"/>
</dbReference>
<dbReference type="Pfam" id="PF08721">
    <property type="entry name" value="Tn7_Tnp_TnsA_C"/>
    <property type="match status" value="1"/>
</dbReference>
<protein>
    <submittedName>
        <fullName evidence="3">Heteromeric transposase endonuclease subunit TnsA</fullName>
    </submittedName>
</protein>
<dbReference type="GO" id="GO:0004519">
    <property type="term" value="F:endonuclease activity"/>
    <property type="evidence" value="ECO:0007669"/>
    <property type="project" value="UniProtKB-KW"/>
</dbReference>
<dbReference type="EMBL" id="RXMA01000062">
    <property type="protein sequence ID" value="RTR12002.1"/>
    <property type="molecule type" value="Genomic_DNA"/>
</dbReference>
<organism evidence="3 4">
    <name type="scientific">Azospirillum griseum</name>
    <dbReference type="NCBI Taxonomy" id="2496639"/>
    <lineage>
        <taxon>Bacteria</taxon>
        <taxon>Pseudomonadati</taxon>
        <taxon>Pseudomonadota</taxon>
        <taxon>Alphaproteobacteria</taxon>
        <taxon>Rhodospirillales</taxon>
        <taxon>Azospirillaceae</taxon>
        <taxon>Azospirillum</taxon>
    </lineage>
</organism>
<dbReference type="Pfam" id="PF08722">
    <property type="entry name" value="Tn7_TnsA-like_N"/>
    <property type="match status" value="1"/>
</dbReference>
<gene>
    <name evidence="3" type="ORF">EJ903_25780</name>
</gene>
<dbReference type="InterPro" id="IPR014832">
    <property type="entry name" value="TnsA_C"/>
</dbReference>
<dbReference type="InterPro" id="IPR011335">
    <property type="entry name" value="Restrct_endonuc-II-like"/>
</dbReference>
<dbReference type="AlphaFoldDB" id="A0A431V9M4"/>
<dbReference type="InterPro" id="IPR036388">
    <property type="entry name" value="WH-like_DNA-bd_sf"/>
</dbReference>
<dbReference type="SUPFAM" id="SSF52980">
    <property type="entry name" value="Restriction endonuclease-like"/>
    <property type="match status" value="1"/>
</dbReference>
<evidence type="ECO:0000313" key="3">
    <source>
        <dbReference type="EMBL" id="RTR12002.1"/>
    </source>
</evidence>
<proteinExistence type="predicted"/>
<dbReference type="GO" id="GO:0003676">
    <property type="term" value="F:nucleic acid binding"/>
    <property type="evidence" value="ECO:0007669"/>
    <property type="project" value="InterPro"/>
</dbReference>
<dbReference type="Gene3D" id="1.10.10.10">
    <property type="entry name" value="Winged helix-like DNA-binding domain superfamily/Winged helix DNA-binding domain"/>
    <property type="match status" value="1"/>
</dbReference>
<dbReference type="RefSeq" id="WP_126620739.1">
    <property type="nucleotide sequence ID" value="NZ_JBHUCY010000071.1"/>
</dbReference>
<evidence type="ECO:0000313" key="4">
    <source>
        <dbReference type="Proteomes" id="UP000277007"/>
    </source>
</evidence>
<dbReference type="Proteomes" id="UP000277007">
    <property type="component" value="Unassembled WGS sequence"/>
</dbReference>
<reference evidence="3 4" key="1">
    <citation type="submission" date="2018-12" db="EMBL/GenBank/DDBJ databases">
        <authorList>
            <person name="Yang Y."/>
        </authorList>
    </citation>
    <scope>NUCLEOTIDE SEQUENCE [LARGE SCALE GENOMIC DNA]</scope>
    <source>
        <strain evidence="3 4">L-25-5w-1</strain>
    </source>
</reference>
<feature type="domain" description="TnsA endonuclease N-terminal" evidence="2">
    <location>
        <begin position="73"/>
        <end position="168"/>
    </location>
</feature>